<evidence type="ECO:0000256" key="4">
    <source>
        <dbReference type="ARBA" id="ARBA00022741"/>
    </source>
</evidence>
<dbReference type="InterPro" id="IPR041856">
    <property type="entry name" value="NAD+_synth_C"/>
</dbReference>
<dbReference type="PANTHER" id="PTHR23090:SF9">
    <property type="entry name" value="GLUTAMINE-DEPENDENT NAD(+) SYNTHETASE"/>
    <property type="match status" value="1"/>
</dbReference>
<name>A0A975EZC6_9SPIR</name>
<dbReference type="Pfam" id="PF02540">
    <property type="entry name" value="NAD_synthase"/>
    <property type="match status" value="1"/>
</dbReference>
<dbReference type="GO" id="GO:0008795">
    <property type="term" value="F:NAD+ synthase activity"/>
    <property type="evidence" value="ECO:0007669"/>
    <property type="project" value="UniProtKB-UniRule"/>
</dbReference>
<feature type="binding site" evidence="7">
    <location>
        <position position="503"/>
    </location>
    <ligand>
        <name>deamido-NAD(+)</name>
        <dbReference type="ChEBI" id="CHEBI:58437"/>
        <note>ligand shared between two neighboring subunits</note>
    </ligand>
</feature>
<feature type="binding site" evidence="7">
    <location>
        <position position="498"/>
    </location>
    <ligand>
        <name>ATP</name>
        <dbReference type="ChEBI" id="CHEBI:30616"/>
    </ligand>
</feature>
<dbReference type="GO" id="GO:0004359">
    <property type="term" value="F:glutaminase activity"/>
    <property type="evidence" value="ECO:0007669"/>
    <property type="project" value="InterPro"/>
</dbReference>
<dbReference type="EC" id="6.3.5.1" evidence="7 8"/>
<protein>
    <recommendedName>
        <fullName evidence="7 8">Glutamine-dependent NAD(+) synthetase</fullName>
        <ecNumber evidence="7 8">6.3.5.1</ecNumber>
    </recommendedName>
    <alternativeName>
        <fullName evidence="7 8">NAD(+) synthase [glutamine-hydrolyzing]</fullName>
    </alternativeName>
</protein>
<dbReference type="InterPro" id="IPR014445">
    <property type="entry name" value="Gln-dep_NAD_synthase"/>
</dbReference>
<dbReference type="InterPro" id="IPR003694">
    <property type="entry name" value="NAD_synthase"/>
</dbReference>
<dbReference type="GO" id="GO:0005737">
    <property type="term" value="C:cytoplasm"/>
    <property type="evidence" value="ECO:0007669"/>
    <property type="project" value="InterPro"/>
</dbReference>
<dbReference type="GO" id="GO:0003952">
    <property type="term" value="F:NAD+ synthase (glutamine-hydrolyzing) activity"/>
    <property type="evidence" value="ECO:0007669"/>
    <property type="project" value="UniProtKB-UniRule"/>
</dbReference>
<comment type="function">
    <text evidence="7">Catalyzes the ATP-dependent amidation of deamido-NAD to form NAD. Uses L-glutamine as a nitrogen source.</text>
</comment>
<dbReference type="NCBIfam" id="TIGR00552">
    <property type="entry name" value="nadE"/>
    <property type="match status" value="1"/>
</dbReference>
<comment type="caution">
    <text evidence="7">Lacks conserved residue(s) required for the propagation of feature annotation.</text>
</comment>
<comment type="pathway">
    <text evidence="1 7 8">Cofactor biosynthesis; NAD(+) biosynthesis; NAD(+) from deamido-NAD(+) (L-Gln route): step 1/1.</text>
</comment>
<dbReference type="Gene3D" id="3.60.110.10">
    <property type="entry name" value="Carbon-nitrogen hydrolase"/>
    <property type="match status" value="1"/>
</dbReference>
<evidence type="ECO:0000256" key="5">
    <source>
        <dbReference type="ARBA" id="ARBA00022840"/>
    </source>
</evidence>
<accession>A0A975EZC6</accession>
<keyword evidence="5 7" id="KW-0067">ATP-binding</keyword>
<dbReference type="CDD" id="cd07570">
    <property type="entry name" value="GAT_Gln-NAD-synth"/>
    <property type="match status" value="1"/>
</dbReference>
<feature type="binding site" evidence="7">
    <location>
        <begin position="388"/>
        <end position="395"/>
    </location>
    <ligand>
        <name>ATP</name>
        <dbReference type="ChEBI" id="CHEBI:30616"/>
    </ligand>
</feature>
<keyword evidence="3 7" id="KW-0436">Ligase</keyword>
<comment type="similarity">
    <text evidence="9">Belongs to the NAD synthetase family.</text>
</comment>
<evidence type="ECO:0000313" key="11">
    <source>
        <dbReference type="EMBL" id="QTQ11567.1"/>
    </source>
</evidence>
<organism evidence="11 12">
    <name type="scientific">Treponema parvum</name>
    <dbReference type="NCBI Taxonomy" id="138851"/>
    <lineage>
        <taxon>Bacteria</taxon>
        <taxon>Pseudomonadati</taxon>
        <taxon>Spirochaetota</taxon>
        <taxon>Spirochaetia</taxon>
        <taxon>Spirochaetales</taxon>
        <taxon>Treponemataceae</taxon>
        <taxon>Treponema</taxon>
    </lineage>
</organism>
<dbReference type="HAMAP" id="MF_02090">
    <property type="entry name" value="NadE_glutamine_dep"/>
    <property type="match status" value="1"/>
</dbReference>
<dbReference type="Gene3D" id="3.40.50.620">
    <property type="entry name" value="HUPs"/>
    <property type="match status" value="1"/>
</dbReference>
<dbReference type="EMBL" id="CP054257">
    <property type="protein sequence ID" value="QTQ11567.1"/>
    <property type="molecule type" value="Genomic_DNA"/>
</dbReference>
<dbReference type="GO" id="GO:0005524">
    <property type="term" value="F:ATP binding"/>
    <property type="evidence" value="ECO:0007669"/>
    <property type="project" value="UniProtKB-UniRule"/>
</dbReference>
<reference evidence="11" key="1">
    <citation type="submission" date="2020-05" db="EMBL/GenBank/DDBJ databases">
        <authorList>
            <person name="Zeng H."/>
            <person name="Chan Y.K."/>
            <person name="Watt R.M."/>
        </authorList>
    </citation>
    <scope>NUCLEOTIDE SEQUENCE</scope>
    <source>
        <strain evidence="11">ATCC 700773</strain>
    </source>
</reference>
<proteinExistence type="inferred from homology"/>
<feature type="binding site" evidence="7">
    <location>
        <begin position="508"/>
        <end position="511"/>
    </location>
    <ligand>
        <name>deamido-NAD(+)</name>
        <dbReference type="ChEBI" id="CHEBI:58437"/>
        <note>ligand shared between two neighboring subunits</note>
    </ligand>
</feature>
<evidence type="ECO:0000256" key="1">
    <source>
        <dbReference type="ARBA" id="ARBA00005188"/>
    </source>
</evidence>
<keyword evidence="4 7" id="KW-0547">Nucleotide-binding</keyword>
<reference evidence="11" key="2">
    <citation type="journal article" date="2021" name="Microbiol. Resour. Announc.">
        <title>Complete Genome Sequences of Three Human Oral Treponema parvum Isolates.</title>
        <authorList>
            <person name="Zeng H."/>
            <person name="Watt R.M."/>
        </authorList>
    </citation>
    <scope>NUCLEOTIDE SEQUENCE</scope>
    <source>
        <strain evidence="11">ATCC 700773</strain>
    </source>
</reference>
<dbReference type="InterPro" id="IPR014729">
    <property type="entry name" value="Rossmann-like_a/b/a_fold"/>
</dbReference>
<dbReference type="RefSeq" id="WP_210118363.1">
    <property type="nucleotide sequence ID" value="NZ_CP054257.1"/>
</dbReference>
<evidence type="ECO:0000256" key="2">
    <source>
        <dbReference type="ARBA" id="ARBA00007145"/>
    </source>
</evidence>
<keyword evidence="6 7" id="KW-0520">NAD</keyword>
<dbReference type="CDD" id="cd00553">
    <property type="entry name" value="NAD_synthase"/>
    <property type="match status" value="1"/>
</dbReference>
<feature type="active site" description="For glutaminase activity" evidence="7">
    <location>
        <position position="115"/>
    </location>
</feature>
<dbReference type="InterPro" id="IPR003010">
    <property type="entry name" value="C-N_Hydrolase"/>
</dbReference>
<sequence>MKYGFFRVCSASPDVTVAQCKTNADCIIKCIHKADERGAQLVVFPELCITSYTCADLFWQKALLDSALKELFRIIKETEKDGCISVLGLPFAESGFLYNCAAVVSGGKLLALVPKTFIPGGGEFYEERYFSSALKNAGETSVFINLERIVQNGTSESAKKSGSGKACEIPFTTDIIFKISWNDDFAMAVEISEDLWALTPPSSRHALLGANVIANPSAKSKIIGGNEYKKLLVSSHSARIAGAYVYSEAGRGESTQDAVFGSENIICENGTILSESKAFEKNDENGSLIFADIDLERLSQERSKASAFFQCGDTSSFLSKNNSYKTVWVNLPESSKNDIKLERNIDPHPFIPADKEERAARCREVIDIQAEGLAKRIRHTGAEHAVIGLSGGLDSTLALLVTCKAFDMCGIARNKIKALTMPCFGTTDRTYENACALAKQTGADLKTIDIKDSVLKHLNDIGHSEDEHDSTYENAQARERTQVLMDIANMTGGLVIGTGDLSELALGWATYNGDHMSMYNVNGSIPKTLVRHLVAWFAEEALKNNEKRTAEVLKDILDTPVSPELLPPENGNIAQKTEDLVGPYELHDFFIYYMLRFGFSPAKIFFLAKQAFYKVYDGKVILKWLKIFYKRFFSQQFKRSCMPDGPKVGTVGLSPRGDLKMPSDANAQIWLDELEKLK</sequence>
<feature type="active site" description="Proton acceptor; for glutaminase activity" evidence="7">
    <location>
        <position position="46"/>
    </location>
</feature>
<dbReference type="InterPro" id="IPR022310">
    <property type="entry name" value="NAD/GMP_synthase"/>
</dbReference>
<evidence type="ECO:0000259" key="10">
    <source>
        <dbReference type="PROSITE" id="PS50263"/>
    </source>
</evidence>
<feature type="binding site" evidence="7">
    <location>
        <position position="638"/>
    </location>
    <ligand>
        <name>deamido-NAD(+)</name>
        <dbReference type="ChEBI" id="CHEBI:58437"/>
        <note>ligand shared between two neighboring subunits</note>
    </ligand>
</feature>
<evidence type="ECO:0000313" key="12">
    <source>
        <dbReference type="Proteomes" id="UP000671995"/>
    </source>
</evidence>
<feature type="domain" description="CN hydrolase" evidence="10">
    <location>
        <begin position="6"/>
        <end position="295"/>
    </location>
</feature>
<dbReference type="SUPFAM" id="SSF52402">
    <property type="entry name" value="Adenine nucleotide alpha hydrolases-like"/>
    <property type="match status" value="1"/>
</dbReference>
<evidence type="ECO:0000256" key="7">
    <source>
        <dbReference type="HAMAP-Rule" id="MF_02090"/>
    </source>
</evidence>
<dbReference type="NCBIfam" id="NF002730">
    <property type="entry name" value="PRK02628.1"/>
    <property type="match status" value="1"/>
</dbReference>
<comment type="catalytic activity">
    <reaction evidence="7 8">
        <text>deamido-NAD(+) + L-glutamine + ATP + H2O = L-glutamate + AMP + diphosphate + NAD(+) + H(+)</text>
        <dbReference type="Rhea" id="RHEA:24384"/>
        <dbReference type="ChEBI" id="CHEBI:15377"/>
        <dbReference type="ChEBI" id="CHEBI:15378"/>
        <dbReference type="ChEBI" id="CHEBI:29985"/>
        <dbReference type="ChEBI" id="CHEBI:30616"/>
        <dbReference type="ChEBI" id="CHEBI:33019"/>
        <dbReference type="ChEBI" id="CHEBI:57540"/>
        <dbReference type="ChEBI" id="CHEBI:58359"/>
        <dbReference type="ChEBI" id="CHEBI:58437"/>
        <dbReference type="ChEBI" id="CHEBI:456215"/>
        <dbReference type="EC" id="6.3.5.1"/>
    </reaction>
</comment>
<evidence type="ECO:0000256" key="9">
    <source>
        <dbReference type="RuleBase" id="RU003811"/>
    </source>
</evidence>
<dbReference type="PIRSF" id="PIRSF006630">
    <property type="entry name" value="NADS_GAT"/>
    <property type="match status" value="1"/>
</dbReference>
<evidence type="ECO:0000256" key="8">
    <source>
        <dbReference type="PIRNR" id="PIRNR006630"/>
    </source>
</evidence>
<dbReference type="GO" id="GO:0009435">
    <property type="term" value="P:NAD+ biosynthetic process"/>
    <property type="evidence" value="ECO:0007669"/>
    <property type="project" value="UniProtKB-UniRule"/>
</dbReference>
<dbReference type="PANTHER" id="PTHR23090">
    <property type="entry name" value="NH 3 /GLUTAMINE-DEPENDENT NAD + SYNTHETASE"/>
    <property type="match status" value="1"/>
</dbReference>
<dbReference type="PROSITE" id="PS50263">
    <property type="entry name" value="CN_HYDROLASE"/>
    <property type="match status" value="1"/>
</dbReference>
<dbReference type="Proteomes" id="UP000671995">
    <property type="component" value="Chromosome"/>
</dbReference>
<evidence type="ECO:0000256" key="6">
    <source>
        <dbReference type="ARBA" id="ARBA00023027"/>
    </source>
</evidence>
<evidence type="ECO:0000256" key="3">
    <source>
        <dbReference type="ARBA" id="ARBA00022598"/>
    </source>
</evidence>
<dbReference type="Pfam" id="PF00795">
    <property type="entry name" value="CN_hydrolase"/>
    <property type="match status" value="1"/>
</dbReference>
<dbReference type="InterPro" id="IPR036526">
    <property type="entry name" value="C-N_Hydrolase_sf"/>
</dbReference>
<gene>
    <name evidence="7" type="primary">nadE</name>
    <name evidence="11" type="ORF">HRI96_04720</name>
</gene>
<feature type="binding site" evidence="7">
    <location>
        <position position="474"/>
    </location>
    <ligand>
        <name>deamido-NAD(+)</name>
        <dbReference type="ChEBI" id="CHEBI:58437"/>
        <note>ligand shared between two neighboring subunits</note>
    </ligand>
</feature>
<dbReference type="AlphaFoldDB" id="A0A975EZC6"/>
<dbReference type="Gene3D" id="1.10.10.1140">
    <property type="entry name" value="Glutamine-dependent NAD+ synthetase, C-terminal domain"/>
    <property type="match status" value="1"/>
</dbReference>
<comment type="similarity">
    <text evidence="2 7 8">In the C-terminal section; belongs to the NAD synthetase family.</text>
</comment>
<dbReference type="SUPFAM" id="SSF56317">
    <property type="entry name" value="Carbon-nitrogen hydrolase"/>
    <property type="match status" value="1"/>
</dbReference>